<dbReference type="InterPro" id="IPR039797">
    <property type="entry name" value="Pecanex"/>
</dbReference>
<evidence type="ECO:0000313" key="8">
    <source>
        <dbReference type="EMBL" id="MDE46320.1"/>
    </source>
</evidence>
<dbReference type="GO" id="GO:0005783">
    <property type="term" value="C:endoplasmic reticulum"/>
    <property type="evidence" value="ECO:0007669"/>
    <property type="project" value="TreeGrafter"/>
</dbReference>
<sequence>MDLQLIKKLSILTGIWSVLYLSIILTNVISGSTTIYAWLVHSLLVGVIFTGLKLWNKKLQEPLLDVNLTNTETSISIILAILVSLFGGALFQLEALQVTWRSLLLTFVMTTSQFTLIKSAQPDPASPTHGFNRVVSLSRPIYFCLLSLVILACEAYINSSSIGDAPQNRPSLVFYSFDIFDKKVISSIGGTSLVLLLSFPVIFLLGLLPQITTFIIYILEQIDIHFFGSTAATLGIKSAAYSFIRSLLAITLLSLIALQAIGNSKLFSLLCGLLVSFAYFLSRNSSDATIAYRILARFLNSLQSSKNRPSGPEKIELNELPQSSTQIQSNISTKIQSIIDDVCISRVKRDLIKCLCLIILVFALHITTVFQTFHDQIERCFRLLALFWGIMFHFVIPQFRRDLPCLCLSKPVLRPKEYNYFEVKTSAKLMWFEKVHLVASLIEKYLIYPIFWLNTITHDAPSIKEFYGQHVGPVILVIISFKLIRSSFNDSSNNYITIVFTYLFFNYDVAQQGHCIFTINYFLFSILHLKVHELLLKLQFIYIYIAPWQIPWGSAFHAFAQPFSVPHSALLFFQAFLSSILSAPLQPILGSAIFMMSYVRPTKFWERDYNTNVIDINSTRLVTQLERNRIDSNRLDGVFYEHLTKCLQRKLCRDLMYGRWGSVSQGDCFIMASDNLNCLVHIIELGNGVCTFQLRGLEFRGTYCQQQEVEAITEGVAQDDGFCCCEPGRLPFFLSANAAFNQFWLAWHVTHTRYVLEGYSIADNAAAPMLQPFDLRRALITYYVKSIIYFTVTSPQLSRWLQTKEFHEALEHTKDKMYADLDPTFSVSLDLDFDVMLCGVTRAKFCSVYFEWIKYCVDRVKSDKKDTQRAKLIDDLDCTQDSFLVSLCFGLSLLARRSLSAAADGQQFHTVDSLLFGLHALLKGDFRVTSLHDEWIFQEMKFFNVVVIPAVRMSLKLHQDHFASPDDYDDNMALYEAIAGYQKNLVISHETDVAWRAAVLSGVPSLLTLRLYTDDGSNQYKFIMLNRRYLSFRIIKINRECVRGLWASQQQELIYFRNTDPERGSIQNAKQALRNMINSSCDQPVGYPIYVSPLTTSYFECGFLSSFL</sequence>
<evidence type="ECO:0000256" key="6">
    <source>
        <dbReference type="RuleBase" id="RU367089"/>
    </source>
</evidence>
<feature type="transmembrane region" description="Helical" evidence="6">
    <location>
        <begin position="193"/>
        <end position="219"/>
    </location>
</feature>
<gene>
    <name evidence="8" type="primary">PCNX_1</name>
    <name evidence="8" type="ORF">g.1939</name>
</gene>
<keyword evidence="5 6" id="KW-0472">Membrane</keyword>
<dbReference type="GO" id="GO:0016020">
    <property type="term" value="C:membrane"/>
    <property type="evidence" value="ECO:0007669"/>
    <property type="project" value="UniProtKB-SubCell"/>
</dbReference>
<feature type="transmembrane region" description="Helical" evidence="6">
    <location>
        <begin position="240"/>
        <end position="260"/>
    </location>
</feature>
<keyword evidence="4 6" id="KW-1133">Transmembrane helix</keyword>
<evidence type="ECO:0000256" key="5">
    <source>
        <dbReference type="ARBA" id="ARBA00023136"/>
    </source>
</evidence>
<evidence type="ECO:0000256" key="4">
    <source>
        <dbReference type="ARBA" id="ARBA00022989"/>
    </source>
</evidence>
<dbReference type="PANTHER" id="PTHR12372:SF7">
    <property type="entry name" value="PROTEIN PECANEX"/>
    <property type="match status" value="1"/>
</dbReference>
<proteinExistence type="inferred from homology"/>
<feature type="transmembrane region" description="Helical" evidence="6">
    <location>
        <begin position="9"/>
        <end position="29"/>
    </location>
</feature>
<protein>
    <recommendedName>
        <fullName evidence="6">Pecanex-like protein</fullName>
    </recommendedName>
</protein>
<organism evidence="8">
    <name type="scientific">Aceria tosichella</name>
    <name type="common">wheat curl mite</name>
    <dbReference type="NCBI Taxonomy" id="561515"/>
    <lineage>
        <taxon>Eukaryota</taxon>
        <taxon>Metazoa</taxon>
        <taxon>Ecdysozoa</taxon>
        <taxon>Arthropoda</taxon>
        <taxon>Chelicerata</taxon>
        <taxon>Arachnida</taxon>
        <taxon>Acari</taxon>
        <taxon>Acariformes</taxon>
        <taxon>Trombidiformes</taxon>
        <taxon>Prostigmata</taxon>
        <taxon>Eupodina</taxon>
        <taxon>Eriophyoidea</taxon>
        <taxon>Eriophyidae</taxon>
        <taxon>Eriophyinae</taxon>
        <taxon>Aceriini</taxon>
        <taxon>Aceria</taxon>
    </lineage>
</organism>
<dbReference type="Pfam" id="PF05041">
    <property type="entry name" value="Pecanex_C"/>
    <property type="match status" value="1"/>
</dbReference>
<accession>A0A6G1S8R3</accession>
<evidence type="ECO:0000256" key="2">
    <source>
        <dbReference type="ARBA" id="ARBA00010170"/>
    </source>
</evidence>
<evidence type="ECO:0000259" key="7">
    <source>
        <dbReference type="Pfam" id="PF05041"/>
    </source>
</evidence>
<reference evidence="8" key="1">
    <citation type="submission" date="2018-10" db="EMBL/GenBank/DDBJ databases">
        <title>Transcriptome assembly of Aceria tosichella (Wheat curl mite) Type 2.</title>
        <authorList>
            <person name="Scully E.D."/>
            <person name="Geib S.M."/>
            <person name="Palmer N.A."/>
            <person name="Gupta A.K."/>
            <person name="Sarath G."/>
            <person name="Tatineni S."/>
        </authorList>
    </citation>
    <scope>NUCLEOTIDE SEQUENCE</scope>
    <source>
        <strain evidence="8">LincolnNE</strain>
    </source>
</reference>
<feature type="transmembrane region" description="Helical" evidence="6">
    <location>
        <begin position="75"/>
        <end position="93"/>
    </location>
</feature>
<dbReference type="EMBL" id="GGYP01001549">
    <property type="protein sequence ID" value="MDE46320.1"/>
    <property type="molecule type" value="Transcribed_RNA"/>
</dbReference>
<feature type="transmembrane region" description="Helical" evidence="6">
    <location>
        <begin position="266"/>
        <end position="282"/>
    </location>
</feature>
<dbReference type="GO" id="GO:0007029">
    <property type="term" value="P:endoplasmic reticulum organization"/>
    <property type="evidence" value="ECO:0007669"/>
    <property type="project" value="TreeGrafter"/>
</dbReference>
<feature type="transmembrane region" description="Helical" evidence="6">
    <location>
        <begin position="35"/>
        <end position="55"/>
    </location>
</feature>
<feature type="transmembrane region" description="Helical" evidence="6">
    <location>
        <begin position="354"/>
        <end position="373"/>
    </location>
</feature>
<comment type="subcellular location">
    <subcellularLocation>
        <location evidence="1 6">Membrane</location>
        <topology evidence="1 6">Multi-pass membrane protein</topology>
    </subcellularLocation>
</comment>
<comment type="similarity">
    <text evidence="2 6">Belongs to the pecanex family.</text>
</comment>
<name>A0A6G1S8R3_9ACAR</name>
<evidence type="ECO:0000256" key="1">
    <source>
        <dbReference type="ARBA" id="ARBA00004141"/>
    </source>
</evidence>
<dbReference type="InterPro" id="IPR007735">
    <property type="entry name" value="Pecanex_C"/>
</dbReference>
<comment type="caution">
    <text evidence="6">Lacks conserved residue(s) required for the propagation of feature annotation.</text>
</comment>
<keyword evidence="3 6" id="KW-0812">Transmembrane</keyword>
<dbReference type="PANTHER" id="PTHR12372">
    <property type="entry name" value="PECANEX"/>
    <property type="match status" value="1"/>
</dbReference>
<dbReference type="AlphaFoldDB" id="A0A6G1S8R3"/>
<evidence type="ECO:0000256" key="3">
    <source>
        <dbReference type="ARBA" id="ARBA00022692"/>
    </source>
</evidence>
<feature type="domain" description="Pecanex C-terminal" evidence="7">
    <location>
        <begin position="878"/>
        <end position="1100"/>
    </location>
</feature>